<dbReference type="OrthoDB" id="1926212at2759"/>
<evidence type="ECO:0008006" key="4">
    <source>
        <dbReference type="Google" id="ProtNLM"/>
    </source>
</evidence>
<protein>
    <recommendedName>
        <fullName evidence="4">Tetratricopeptide repeat-containing protein</fullName>
    </recommendedName>
</protein>
<dbReference type="GO" id="GO:0097546">
    <property type="term" value="C:ciliary base"/>
    <property type="evidence" value="ECO:0007669"/>
    <property type="project" value="TreeGrafter"/>
</dbReference>
<evidence type="ECO:0000313" key="2">
    <source>
        <dbReference type="EMBL" id="KFG30719.1"/>
    </source>
</evidence>
<comment type="caution">
    <text evidence="2">The sequence shown here is derived from an EMBL/GenBank/DDBJ whole genome shotgun (WGS) entry which is preliminary data.</text>
</comment>
<dbReference type="PANTHER" id="PTHR44117">
    <property type="entry name" value="INTRAFLAGELLAR TRANSPORT PROTEIN 88 HOMOLOG"/>
    <property type="match status" value="1"/>
</dbReference>
<name>A0A086JF01_TOXGO</name>
<dbReference type="GO" id="GO:0019894">
    <property type="term" value="F:kinesin binding"/>
    <property type="evidence" value="ECO:0007669"/>
    <property type="project" value="TreeGrafter"/>
</dbReference>
<dbReference type="Proteomes" id="UP000028828">
    <property type="component" value="Unassembled WGS sequence"/>
</dbReference>
<proteinExistence type="predicted"/>
<dbReference type="GO" id="GO:1905515">
    <property type="term" value="P:non-motile cilium assembly"/>
    <property type="evidence" value="ECO:0007669"/>
    <property type="project" value="TreeGrafter"/>
</dbReference>
<dbReference type="VEuPathDB" id="ToxoDB:TGP89_207407"/>
<dbReference type="PANTHER" id="PTHR44117:SF1">
    <property type="entry name" value="INTRAFLAGELLAR TRANSPORT PROTEIN 88 HOMOLOG"/>
    <property type="match status" value="1"/>
</dbReference>
<reference evidence="2 3" key="1">
    <citation type="submission" date="2014-03" db="EMBL/GenBank/DDBJ databases">
        <authorList>
            <person name="Sibley D."/>
            <person name="Venepally P."/>
            <person name="Karamycheva S."/>
            <person name="Hadjithomas M."/>
            <person name="Khan A."/>
            <person name="Brunk B."/>
            <person name="Roos D."/>
            <person name="Caler E."/>
            <person name="Lorenzi H."/>
        </authorList>
    </citation>
    <scope>NUCLEOTIDE SEQUENCE [LARGE SCALE GENOMIC DNA]</scope>
    <source>
        <strain evidence="3">p89</strain>
    </source>
</reference>
<evidence type="ECO:0000313" key="3">
    <source>
        <dbReference type="Proteomes" id="UP000028828"/>
    </source>
</evidence>
<dbReference type="GO" id="GO:0042073">
    <property type="term" value="P:intraciliary transport"/>
    <property type="evidence" value="ECO:0007669"/>
    <property type="project" value="TreeGrafter"/>
</dbReference>
<accession>A0A086JF01</accession>
<dbReference type="GO" id="GO:0097730">
    <property type="term" value="C:non-motile cilium"/>
    <property type="evidence" value="ECO:0007669"/>
    <property type="project" value="TreeGrafter"/>
</dbReference>
<feature type="region of interest" description="Disordered" evidence="1">
    <location>
        <begin position="1"/>
        <end position="42"/>
    </location>
</feature>
<dbReference type="GO" id="GO:0036064">
    <property type="term" value="C:ciliary basal body"/>
    <property type="evidence" value="ECO:0007669"/>
    <property type="project" value="TreeGrafter"/>
</dbReference>
<gene>
    <name evidence="2" type="ORF">TGP89_207407</name>
</gene>
<dbReference type="GO" id="GO:0005814">
    <property type="term" value="C:centriole"/>
    <property type="evidence" value="ECO:0007669"/>
    <property type="project" value="TreeGrafter"/>
</dbReference>
<organism evidence="2 3">
    <name type="scientific">Toxoplasma gondii p89</name>
    <dbReference type="NCBI Taxonomy" id="943119"/>
    <lineage>
        <taxon>Eukaryota</taxon>
        <taxon>Sar</taxon>
        <taxon>Alveolata</taxon>
        <taxon>Apicomplexa</taxon>
        <taxon>Conoidasida</taxon>
        <taxon>Coccidia</taxon>
        <taxon>Eucoccidiorida</taxon>
        <taxon>Eimeriorina</taxon>
        <taxon>Sarcocystidae</taxon>
        <taxon>Toxoplasma</taxon>
    </lineage>
</organism>
<dbReference type="AlphaFoldDB" id="A0A086JF01"/>
<sequence>MIGGSQEGRPLFSQHETACCRAEAQETQRAEPPAEASPDQYDFSHVGSRRFMSLLTRRAPAISASSCEGSKRAAADPSASQPSIWRLATGYSGRIVTTLPSAHARYAICQAEEEVRSLLEASVTAANEGKSHEALGAGIQAVKKERHLRKLLRQAHLLQRHDPELTFAVVLNLANRHQACQNFPEAISAYGSLMRQYRNTAETSAL</sequence>
<evidence type="ECO:0000256" key="1">
    <source>
        <dbReference type="SAM" id="MobiDB-lite"/>
    </source>
</evidence>
<dbReference type="EMBL" id="AEYI02002027">
    <property type="protein sequence ID" value="KFG30719.1"/>
    <property type="molecule type" value="Genomic_DNA"/>
</dbReference>